<organism evidence="12 13">
    <name type="scientific">Haliscomenobacter hydrossis (strain ATCC 27775 / DSM 1100 / LMG 10767 / O)</name>
    <dbReference type="NCBI Taxonomy" id="760192"/>
    <lineage>
        <taxon>Bacteria</taxon>
        <taxon>Pseudomonadati</taxon>
        <taxon>Bacteroidota</taxon>
        <taxon>Saprospiria</taxon>
        <taxon>Saprospirales</taxon>
        <taxon>Haliscomenobacteraceae</taxon>
        <taxon>Haliscomenobacter</taxon>
    </lineage>
</organism>
<dbReference type="Gene3D" id="3.20.20.80">
    <property type="entry name" value="Glycosidases"/>
    <property type="match status" value="1"/>
</dbReference>
<name>F4KQ25_HALH1</name>
<dbReference type="PANTHER" id="PTHR46323">
    <property type="entry name" value="BETA-GALACTOSIDASE"/>
    <property type="match status" value="1"/>
</dbReference>
<keyword evidence="10" id="KW-0732">Signal</keyword>
<evidence type="ECO:0000256" key="4">
    <source>
        <dbReference type="ARBA" id="ARBA00011245"/>
    </source>
</evidence>
<dbReference type="SUPFAM" id="SSF51445">
    <property type="entry name" value="(Trans)glycosidases"/>
    <property type="match status" value="1"/>
</dbReference>
<dbReference type="InterPro" id="IPR050347">
    <property type="entry name" value="Bact_Beta-galactosidase"/>
</dbReference>
<dbReference type="HOGENOM" id="CLU_002346_0_2_10"/>
<keyword evidence="8" id="KW-0326">Glycosidase</keyword>
<dbReference type="InterPro" id="IPR008979">
    <property type="entry name" value="Galactose-bd-like_sf"/>
</dbReference>
<dbReference type="InterPro" id="IPR013783">
    <property type="entry name" value="Ig-like_fold"/>
</dbReference>
<keyword evidence="7" id="KW-0106">Calcium</keyword>
<comment type="cofactor">
    <cofactor evidence="2">
        <name>Ca(2+)</name>
        <dbReference type="ChEBI" id="CHEBI:29108"/>
    </cofactor>
</comment>
<evidence type="ECO:0000256" key="6">
    <source>
        <dbReference type="ARBA" id="ARBA00022801"/>
    </source>
</evidence>
<dbReference type="Gene3D" id="2.60.120.260">
    <property type="entry name" value="Galactose-binding domain-like"/>
    <property type="match status" value="1"/>
</dbReference>
<gene>
    <name evidence="12" type="ordered locus">Halhy_5404</name>
</gene>
<dbReference type="GO" id="GO:0005990">
    <property type="term" value="P:lactose catabolic process"/>
    <property type="evidence" value="ECO:0007669"/>
    <property type="project" value="TreeGrafter"/>
</dbReference>
<evidence type="ECO:0000256" key="5">
    <source>
        <dbReference type="ARBA" id="ARBA00012756"/>
    </source>
</evidence>
<evidence type="ECO:0000313" key="12">
    <source>
        <dbReference type="EMBL" id="AEE53229.1"/>
    </source>
</evidence>
<comment type="catalytic activity">
    <reaction evidence="1">
        <text>Hydrolysis of terminal non-reducing beta-D-galactose residues in beta-D-galactosides.</text>
        <dbReference type="EC" id="3.2.1.23"/>
    </reaction>
</comment>
<dbReference type="GO" id="GO:0030246">
    <property type="term" value="F:carbohydrate binding"/>
    <property type="evidence" value="ECO:0007669"/>
    <property type="project" value="InterPro"/>
</dbReference>
<feature type="signal peptide" evidence="10">
    <location>
        <begin position="1"/>
        <end position="19"/>
    </location>
</feature>
<dbReference type="eggNOG" id="COG3250">
    <property type="taxonomic scope" value="Bacteria"/>
</dbReference>
<accession>F4KQ25</accession>
<dbReference type="SUPFAM" id="SSF74650">
    <property type="entry name" value="Galactose mutarotase-like"/>
    <property type="match status" value="1"/>
</dbReference>
<proteinExistence type="inferred from homology"/>
<dbReference type="SUPFAM" id="SSF49785">
    <property type="entry name" value="Galactose-binding domain-like"/>
    <property type="match status" value="1"/>
</dbReference>
<dbReference type="InterPro" id="IPR036156">
    <property type="entry name" value="Beta-gal/glucu_dom_sf"/>
</dbReference>
<dbReference type="PRINTS" id="PR00132">
    <property type="entry name" value="GLHYDRLASE2"/>
</dbReference>
<evidence type="ECO:0000259" key="11">
    <source>
        <dbReference type="SMART" id="SM01038"/>
    </source>
</evidence>
<comment type="similarity">
    <text evidence="3">Belongs to the glycosyl hydrolase 2 family.</text>
</comment>
<evidence type="ECO:0000256" key="9">
    <source>
        <dbReference type="ARBA" id="ARBA00032230"/>
    </source>
</evidence>
<dbReference type="InterPro" id="IPR032312">
    <property type="entry name" value="LacZ_4"/>
</dbReference>
<dbReference type="InterPro" id="IPR006104">
    <property type="entry name" value="Glyco_hydro_2_N"/>
</dbReference>
<dbReference type="KEGG" id="hhy:Halhy_5404"/>
<dbReference type="Proteomes" id="UP000008461">
    <property type="component" value="Chromosome"/>
</dbReference>
<protein>
    <recommendedName>
        <fullName evidence="5">beta-galactosidase</fullName>
        <ecNumber evidence="5">3.2.1.23</ecNumber>
    </recommendedName>
    <alternativeName>
        <fullName evidence="9">Lactase</fullName>
    </alternativeName>
</protein>
<dbReference type="Pfam" id="PF16353">
    <property type="entry name" value="LacZ_4"/>
    <property type="match status" value="1"/>
</dbReference>
<dbReference type="Pfam" id="PF02837">
    <property type="entry name" value="Glyco_hydro_2_N"/>
    <property type="match status" value="1"/>
</dbReference>
<dbReference type="Gene3D" id="2.60.40.10">
    <property type="entry name" value="Immunoglobulins"/>
    <property type="match status" value="2"/>
</dbReference>
<dbReference type="AlphaFoldDB" id="F4KQ25"/>
<dbReference type="SMART" id="SM01038">
    <property type="entry name" value="Bgal_small_N"/>
    <property type="match status" value="1"/>
</dbReference>
<dbReference type="PANTHER" id="PTHR46323:SF2">
    <property type="entry name" value="BETA-GALACTOSIDASE"/>
    <property type="match status" value="1"/>
</dbReference>
<reference key="2">
    <citation type="submission" date="2011-04" db="EMBL/GenBank/DDBJ databases">
        <title>Complete sequence of chromosome of Haliscomenobacter hydrossis DSM 1100.</title>
        <authorList>
            <consortium name="US DOE Joint Genome Institute (JGI-PGF)"/>
            <person name="Lucas S."/>
            <person name="Han J."/>
            <person name="Lapidus A."/>
            <person name="Bruce D."/>
            <person name="Goodwin L."/>
            <person name="Pitluck S."/>
            <person name="Peters L."/>
            <person name="Kyrpides N."/>
            <person name="Mavromatis K."/>
            <person name="Ivanova N."/>
            <person name="Ovchinnikova G."/>
            <person name="Pagani I."/>
            <person name="Daligault H."/>
            <person name="Detter J.C."/>
            <person name="Han C."/>
            <person name="Land M."/>
            <person name="Hauser L."/>
            <person name="Markowitz V."/>
            <person name="Cheng J.-F."/>
            <person name="Hugenholtz P."/>
            <person name="Woyke T."/>
            <person name="Wu D."/>
            <person name="Verbarg S."/>
            <person name="Frueling A."/>
            <person name="Brambilla E."/>
            <person name="Klenk H.-P."/>
            <person name="Eisen J.A."/>
        </authorList>
    </citation>
    <scope>NUCLEOTIDE SEQUENCE</scope>
    <source>
        <strain>DSM 1100</strain>
    </source>
</reference>
<dbReference type="Pfam" id="PF00703">
    <property type="entry name" value="Glyco_hydro_2"/>
    <property type="match status" value="1"/>
</dbReference>
<dbReference type="GO" id="GO:0004565">
    <property type="term" value="F:beta-galactosidase activity"/>
    <property type="evidence" value="ECO:0007669"/>
    <property type="project" value="UniProtKB-EC"/>
</dbReference>
<dbReference type="InterPro" id="IPR006103">
    <property type="entry name" value="Glyco_hydro_2_cat"/>
</dbReference>
<evidence type="ECO:0000256" key="2">
    <source>
        <dbReference type="ARBA" id="ARBA00001913"/>
    </source>
</evidence>
<dbReference type="EMBL" id="CP002691">
    <property type="protein sequence ID" value="AEE53229.1"/>
    <property type="molecule type" value="Genomic_DNA"/>
</dbReference>
<keyword evidence="13" id="KW-1185">Reference proteome</keyword>
<dbReference type="InterPro" id="IPR023232">
    <property type="entry name" value="Glyco_hydro_2_AS"/>
</dbReference>
<dbReference type="Pfam" id="PF02929">
    <property type="entry name" value="Bgal_small_N"/>
    <property type="match status" value="1"/>
</dbReference>
<dbReference type="Pfam" id="PF02836">
    <property type="entry name" value="Glyco_hydro_2_C"/>
    <property type="match status" value="1"/>
</dbReference>
<evidence type="ECO:0000256" key="8">
    <source>
        <dbReference type="ARBA" id="ARBA00023295"/>
    </source>
</evidence>
<dbReference type="InterPro" id="IPR017853">
    <property type="entry name" value="GH"/>
</dbReference>
<dbReference type="OrthoDB" id="1007335at2"/>
<evidence type="ECO:0000256" key="1">
    <source>
        <dbReference type="ARBA" id="ARBA00001412"/>
    </source>
</evidence>
<dbReference type="GO" id="GO:0009341">
    <property type="term" value="C:beta-galactosidase complex"/>
    <property type="evidence" value="ECO:0007669"/>
    <property type="project" value="InterPro"/>
</dbReference>
<feature type="chain" id="PRO_5003315895" description="beta-galactosidase" evidence="10">
    <location>
        <begin position="20"/>
        <end position="1040"/>
    </location>
</feature>
<dbReference type="InterPro" id="IPR004199">
    <property type="entry name" value="B-gal_small/dom_5"/>
</dbReference>
<dbReference type="InterPro" id="IPR014718">
    <property type="entry name" value="GH-type_carb-bd"/>
</dbReference>
<reference evidence="12 13" key="1">
    <citation type="journal article" date="2011" name="Stand. Genomic Sci.">
        <title>Complete genome sequence of Haliscomenobacter hydrossis type strain (O).</title>
        <authorList>
            <consortium name="US DOE Joint Genome Institute (JGI-PGF)"/>
            <person name="Daligault H."/>
            <person name="Lapidus A."/>
            <person name="Zeytun A."/>
            <person name="Nolan M."/>
            <person name="Lucas S."/>
            <person name="Del Rio T.G."/>
            <person name="Tice H."/>
            <person name="Cheng J.F."/>
            <person name="Tapia R."/>
            <person name="Han C."/>
            <person name="Goodwin L."/>
            <person name="Pitluck S."/>
            <person name="Liolios K."/>
            <person name="Pagani I."/>
            <person name="Ivanova N."/>
            <person name="Huntemann M."/>
            <person name="Mavromatis K."/>
            <person name="Mikhailova N."/>
            <person name="Pati A."/>
            <person name="Chen A."/>
            <person name="Palaniappan K."/>
            <person name="Land M."/>
            <person name="Hauser L."/>
            <person name="Brambilla E.M."/>
            <person name="Rohde M."/>
            <person name="Verbarg S."/>
            <person name="Goker M."/>
            <person name="Bristow J."/>
            <person name="Eisen J.A."/>
            <person name="Markowitz V."/>
            <person name="Hugenholtz P."/>
            <person name="Kyrpides N.C."/>
            <person name="Klenk H.P."/>
            <person name="Woyke T."/>
        </authorList>
    </citation>
    <scope>NUCLEOTIDE SEQUENCE [LARGE SCALE GENOMIC DNA]</scope>
    <source>
        <strain evidence="13">ATCC 27775 / DSM 1100 / LMG 10767 / O</strain>
    </source>
</reference>
<dbReference type="Gene3D" id="2.70.98.10">
    <property type="match status" value="1"/>
</dbReference>
<dbReference type="InterPro" id="IPR006102">
    <property type="entry name" value="Ig-like_GH2"/>
</dbReference>
<evidence type="ECO:0000256" key="7">
    <source>
        <dbReference type="ARBA" id="ARBA00022837"/>
    </source>
</evidence>
<dbReference type="EC" id="3.2.1.23" evidence="5"/>
<dbReference type="InterPro" id="IPR006101">
    <property type="entry name" value="Glyco_hydro_2"/>
</dbReference>
<evidence type="ECO:0000313" key="13">
    <source>
        <dbReference type="Proteomes" id="UP000008461"/>
    </source>
</evidence>
<evidence type="ECO:0000256" key="3">
    <source>
        <dbReference type="ARBA" id="ARBA00007401"/>
    </source>
</evidence>
<dbReference type="RefSeq" id="WP_013767763.1">
    <property type="nucleotide sequence ID" value="NC_015510.1"/>
</dbReference>
<dbReference type="PROSITE" id="PS00608">
    <property type="entry name" value="GLYCOSYL_HYDROL_F2_2"/>
    <property type="match status" value="1"/>
</dbReference>
<dbReference type="STRING" id="760192.Halhy_5404"/>
<comment type="subunit">
    <text evidence="4">Monomer.</text>
</comment>
<feature type="domain" description="Beta galactosidase small chain/" evidence="11">
    <location>
        <begin position="758"/>
        <end position="1036"/>
    </location>
</feature>
<dbReference type="InterPro" id="IPR011013">
    <property type="entry name" value="Gal_mutarotase_sf_dom"/>
</dbReference>
<sequence>MKINTLFVIFCLLITQLQAQVSFTFKEWEDPTVVELGKEPAHTYAMSYPNAEDVFDNDFSKSPYYQSLNGTWKFYYVNRPEERPQDFFKPEFNDWNWKEMTVPSNWELQGFGIPIYTNFVLPFPVNPPFINHAYNPVGSYRRTFTVPDSWTGRDIYLHFGSISGCAYVWVNGKAVGMSKVAKSPAEFRVTPFLKKGSNTLAVQVFRWHDGSYLEDQDMWRLSGLERDVFLTSKTRVHVADFWVKAGLDDAYRDGTLAATVDLQLSLPSDGPHSVALSIFDKQKKIVFTQTKPAANQVTFEGKVSAPAQWSAENPNLYTAIIVLKNETGQVLEATGTKIGFRRTEIKGKNFLINGQRVWVKGVNRHEHDPDLGKVPTRDLMIKDIVLMKQFNINTCRSSHYPNDPLWLRLCDEYGLYVIDEANIESHGLGAEFQFFNVPKNKHTAYDPLWKPAHHDRTRRLLERDKNHPSVVMWSLGNECGNGEVFFETYDWLKKRDNSRPVVSEQSGEARNTDVVSPMYPSMDNMKKYADDKSKTRPYIMCEYSHAMGNSNGNFKEYWDLIRASDNMQGGCIWDWVDQGLRSKTPDGRSFFGYGGDFGSQDLYNDQNFVCNGVVDADRVPHPGLYEVKKVYQNIHFENDNSSWGKIKVKNEFSFTNLRDLDFRWELLHDGTKLKEGSFSVEANPGETKTVALNLPAYKLAAGAELLLNVYALQRLASSSIPAGHEVAREQMVQTPYGFAPTTPAVGTLSIEKTNTAVAFKAGDISGAINLQTGGINHYSIKGKNIKDGFFPEPYFWRAPTDNDFGNDFTNYARVWTSAHTRRMVKSAQVGVQTAEGLPLTIVYHLPDVNADYTLQYLIQNDGAIKINATLNLPDNSKAPELPRMGMRFALPANFNQVQWYGRGPWENYNDRHSAAHLGLYHLHTDDGWERTYVRPQESGYRTDARWIKLTNAEGVGLQVEGAQPLSFSAMAQLTEDFDEGTVKKNRHMTDIVKRRFVTLHIDLAQRGVGGDNSWGAETHDEYRLLAKKYSYGFTIRAIEP</sequence>
<keyword evidence="6 12" id="KW-0378">Hydrolase</keyword>
<evidence type="ECO:0000256" key="10">
    <source>
        <dbReference type="SAM" id="SignalP"/>
    </source>
</evidence>
<dbReference type="SUPFAM" id="SSF49303">
    <property type="entry name" value="beta-Galactosidase/glucuronidase domain"/>
    <property type="match status" value="2"/>
</dbReference>